<dbReference type="PANTHER" id="PTHR21174">
    <property type="match status" value="1"/>
</dbReference>
<name>A0A2T0MNU4_9ACTN</name>
<dbReference type="Proteomes" id="UP000238312">
    <property type="component" value="Unassembled WGS sequence"/>
</dbReference>
<protein>
    <submittedName>
        <fullName evidence="2">Putative metal-dependent HD superfamily phosphohydrolase</fullName>
    </submittedName>
</protein>
<dbReference type="GO" id="GO:0016787">
    <property type="term" value="F:hydrolase activity"/>
    <property type="evidence" value="ECO:0007669"/>
    <property type="project" value="UniProtKB-KW"/>
</dbReference>
<proteinExistence type="predicted"/>
<accession>A0A2T0MNU4</accession>
<dbReference type="SUPFAM" id="SSF109604">
    <property type="entry name" value="HD-domain/PDEase-like"/>
    <property type="match status" value="1"/>
</dbReference>
<feature type="region of interest" description="Disordered" evidence="1">
    <location>
        <begin position="1"/>
        <end position="47"/>
    </location>
</feature>
<comment type="caution">
    <text evidence="2">The sequence shown here is derived from an EMBL/GenBank/DDBJ whole genome shotgun (WGS) entry which is preliminary data.</text>
</comment>
<evidence type="ECO:0000256" key="1">
    <source>
        <dbReference type="SAM" id="MobiDB-lite"/>
    </source>
</evidence>
<gene>
    <name evidence="2" type="ORF">B0I32_119103</name>
</gene>
<evidence type="ECO:0000313" key="3">
    <source>
        <dbReference type="Proteomes" id="UP000238312"/>
    </source>
</evidence>
<keyword evidence="3" id="KW-1185">Reference proteome</keyword>
<keyword evidence="2" id="KW-0378">Hydrolase</keyword>
<dbReference type="RefSeq" id="WP_245956259.1">
    <property type="nucleotide sequence ID" value="NZ_PVNG01000019.1"/>
</dbReference>
<dbReference type="EMBL" id="PVNG01000019">
    <property type="protein sequence ID" value="PRX59660.1"/>
    <property type="molecule type" value="Genomic_DNA"/>
</dbReference>
<dbReference type="AlphaFoldDB" id="A0A2T0MNU4"/>
<evidence type="ECO:0000313" key="2">
    <source>
        <dbReference type="EMBL" id="PRX59660.1"/>
    </source>
</evidence>
<dbReference type="InterPro" id="IPR009218">
    <property type="entry name" value="HD_phosphohydro"/>
</dbReference>
<dbReference type="Gene3D" id="1.10.3210.10">
    <property type="entry name" value="Hypothetical protein af1432"/>
    <property type="match status" value="1"/>
</dbReference>
<feature type="compositionally biased region" description="Low complexity" evidence="1">
    <location>
        <begin position="34"/>
        <end position="47"/>
    </location>
</feature>
<organism evidence="2 3">
    <name type="scientific">Nonomuraea fuscirosea</name>
    <dbReference type="NCBI Taxonomy" id="1291556"/>
    <lineage>
        <taxon>Bacteria</taxon>
        <taxon>Bacillati</taxon>
        <taxon>Actinomycetota</taxon>
        <taxon>Actinomycetes</taxon>
        <taxon>Streptosporangiales</taxon>
        <taxon>Streptosporangiaceae</taxon>
        <taxon>Nonomuraea</taxon>
    </lineage>
</organism>
<sequence length="258" mass="27312">MIDARTSPDGLPDDPTDGETAVRDATASETAVRDTAAGETAAGGDAAAGADWTGCGRWAALAGESAASLAVRAELLARWAEPHRRYHTRTHLAAVLAAVEPLAAEARDVAAVRLAAWFHDAVYDGRPGWDEERSAQLAQSRLPRCGVPAGRVAETARLVRLTAAHDTTGPGDGNGAVLCDADLAVLAGPGYADYARAVREEYAHVPGPLFAQGRAEVLRRLLATPTLYRTRRARDLWEERARANMTAELTALSGRQDA</sequence>
<dbReference type="PANTHER" id="PTHR21174:SF0">
    <property type="entry name" value="HD PHOSPHOHYDROLASE FAMILY PROTEIN-RELATED"/>
    <property type="match status" value="1"/>
</dbReference>
<reference evidence="2 3" key="1">
    <citation type="submission" date="2018-03" db="EMBL/GenBank/DDBJ databases">
        <title>Genomic Encyclopedia of Type Strains, Phase III (KMG-III): the genomes of soil and plant-associated and newly described type strains.</title>
        <authorList>
            <person name="Whitman W."/>
        </authorList>
    </citation>
    <scope>NUCLEOTIDE SEQUENCE [LARGE SCALE GENOMIC DNA]</scope>
    <source>
        <strain evidence="2 3">CGMCC 4.7104</strain>
    </source>
</reference>